<organism evidence="1 2">
    <name type="scientific">Polyplax serrata</name>
    <name type="common">Common mouse louse</name>
    <dbReference type="NCBI Taxonomy" id="468196"/>
    <lineage>
        <taxon>Eukaryota</taxon>
        <taxon>Metazoa</taxon>
        <taxon>Ecdysozoa</taxon>
        <taxon>Arthropoda</taxon>
        <taxon>Hexapoda</taxon>
        <taxon>Insecta</taxon>
        <taxon>Pterygota</taxon>
        <taxon>Neoptera</taxon>
        <taxon>Paraneoptera</taxon>
        <taxon>Psocodea</taxon>
        <taxon>Troctomorpha</taxon>
        <taxon>Phthiraptera</taxon>
        <taxon>Anoplura</taxon>
        <taxon>Polyplacidae</taxon>
        <taxon>Polyplax</taxon>
    </lineage>
</organism>
<reference evidence="1 2" key="1">
    <citation type="submission" date="2023-10" db="EMBL/GenBank/DDBJ databases">
        <title>Genomes of two closely related lineages of the louse Polyplax serrata with different host specificities.</title>
        <authorList>
            <person name="Martinu J."/>
            <person name="Tarabai H."/>
            <person name="Stefka J."/>
            <person name="Hypsa V."/>
        </authorList>
    </citation>
    <scope>NUCLEOTIDE SEQUENCE [LARGE SCALE GENOMIC DNA]</scope>
    <source>
        <strain evidence="1">HR10_N</strain>
    </source>
</reference>
<gene>
    <name evidence="1" type="ORF">RUM43_012492</name>
</gene>
<name>A0AAN8P7R2_POLSC</name>
<proteinExistence type="predicted"/>
<protein>
    <submittedName>
        <fullName evidence="1">Uncharacterized protein</fullName>
    </submittedName>
</protein>
<accession>A0AAN8P7R2</accession>
<comment type="caution">
    <text evidence="1">The sequence shown here is derived from an EMBL/GenBank/DDBJ whole genome shotgun (WGS) entry which is preliminary data.</text>
</comment>
<evidence type="ECO:0000313" key="2">
    <source>
        <dbReference type="Proteomes" id="UP001372834"/>
    </source>
</evidence>
<sequence length="103" mass="12076">MTGKKALEDTMKRHVSIFRIGDGGSKKSGSFCKDRQKVRGCAWKRKGDLHKRRYNTKTQRQWQNTEEEPGSIKYVETCNCRRQKLNHEWYVAPMAIQAVVPNY</sequence>
<dbReference type="Proteomes" id="UP001372834">
    <property type="component" value="Unassembled WGS sequence"/>
</dbReference>
<evidence type="ECO:0000313" key="1">
    <source>
        <dbReference type="EMBL" id="KAK6619732.1"/>
    </source>
</evidence>
<dbReference type="AlphaFoldDB" id="A0AAN8P7R2"/>
<dbReference type="EMBL" id="JAWJWE010000040">
    <property type="protein sequence ID" value="KAK6619732.1"/>
    <property type="molecule type" value="Genomic_DNA"/>
</dbReference>